<evidence type="ECO:0000313" key="2">
    <source>
        <dbReference type="Proteomes" id="UP000314616"/>
    </source>
</evidence>
<protein>
    <submittedName>
        <fullName evidence="1">Uncharacterized protein</fullName>
    </submittedName>
</protein>
<organism evidence="1 2">
    <name type="scientific">Georgenia yuyongxinii</name>
    <dbReference type="NCBI Taxonomy" id="2589797"/>
    <lineage>
        <taxon>Bacteria</taxon>
        <taxon>Bacillati</taxon>
        <taxon>Actinomycetota</taxon>
        <taxon>Actinomycetes</taxon>
        <taxon>Micrococcales</taxon>
        <taxon>Bogoriellaceae</taxon>
        <taxon>Georgenia</taxon>
    </lineage>
</organism>
<evidence type="ECO:0000313" key="1">
    <source>
        <dbReference type="EMBL" id="QDC25566.1"/>
    </source>
</evidence>
<dbReference type="AlphaFoldDB" id="A0A5B8CBL0"/>
<reference evidence="1 2" key="1">
    <citation type="submission" date="2019-05" db="EMBL/GenBank/DDBJ databases">
        <title>Georgenia *** sp. nov., and Georgenia *** sp. nov., isolated from the intestinal contents of plateau pika (Ochotona curzoniae) in the Qinghai-Tibet plateau of China.</title>
        <authorList>
            <person name="Tian Z."/>
        </authorList>
    </citation>
    <scope>NUCLEOTIDE SEQUENCE [LARGE SCALE GENOMIC DNA]</scope>
    <source>
        <strain evidence="1 2">Z443</strain>
    </source>
</reference>
<gene>
    <name evidence="1" type="ORF">FE374_13995</name>
</gene>
<dbReference type="EMBL" id="CP040915">
    <property type="protein sequence ID" value="QDC25566.1"/>
    <property type="molecule type" value="Genomic_DNA"/>
</dbReference>
<sequence length="70" mass="7721">MSSSTGERQGDQIWLPGTVADRIRTSSTNQIPVMPFEVSAARVGVIIDRRLGRQTPMWIKKLAEATPHSS</sequence>
<dbReference type="OrthoDB" id="4950902at2"/>
<name>A0A5B8CBL0_9MICO</name>
<dbReference type="RefSeq" id="WP_139929803.1">
    <property type="nucleotide sequence ID" value="NZ_CP040915.1"/>
</dbReference>
<proteinExistence type="predicted"/>
<dbReference type="Proteomes" id="UP000314616">
    <property type="component" value="Chromosome"/>
</dbReference>
<dbReference type="KEGG" id="gyu:FE374_13995"/>
<accession>A0A5B8CBL0</accession>